<dbReference type="CDD" id="cd22231">
    <property type="entry name" value="RHH_NikR_HicB-like"/>
    <property type="match status" value="1"/>
</dbReference>
<name>A0ABV6Z9A4_9HYPH</name>
<reference evidence="2 3" key="1">
    <citation type="submission" date="2024-09" db="EMBL/GenBank/DDBJ databases">
        <title>Description of Labrys sedimenti sp. nov., isolated from a diclofenac-degrading enrichment culture, and genome-based reclassification of Labrys portucalensis as a later heterotypic synonym of Labrys neptuniae.</title>
        <authorList>
            <person name="Tancsics A."/>
            <person name="Csepanyi A."/>
        </authorList>
    </citation>
    <scope>NUCLEOTIDE SEQUENCE [LARGE SCALE GENOMIC DNA]</scope>
    <source>
        <strain evidence="2 3">LMG 23412</strain>
    </source>
</reference>
<dbReference type="Proteomes" id="UP001595190">
    <property type="component" value="Unassembled WGS sequence"/>
</dbReference>
<dbReference type="InterPro" id="IPR031807">
    <property type="entry name" value="HicB-like"/>
</dbReference>
<accession>A0ABV6Z9A4</accession>
<dbReference type="RefSeq" id="WP_394308682.1">
    <property type="nucleotide sequence ID" value="NZ_JBHGPK010000001.1"/>
</dbReference>
<protein>
    <submittedName>
        <fullName evidence="2">Type II toxin-antitoxin system HicB family antitoxin</fullName>
    </submittedName>
</protein>
<evidence type="ECO:0000259" key="1">
    <source>
        <dbReference type="Pfam" id="PF15919"/>
    </source>
</evidence>
<dbReference type="Pfam" id="PF15919">
    <property type="entry name" value="HicB_lk_antitox"/>
    <property type="match status" value="1"/>
</dbReference>
<organism evidence="2 3">
    <name type="scientific">Labrys neptuniae</name>
    <dbReference type="NCBI Taxonomy" id="376174"/>
    <lineage>
        <taxon>Bacteria</taxon>
        <taxon>Pseudomonadati</taxon>
        <taxon>Pseudomonadota</taxon>
        <taxon>Alphaproteobacteria</taxon>
        <taxon>Hyphomicrobiales</taxon>
        <taxon>Xanthobacteraceae</taxon>
        <taxon>Labrys</taxon>
    </lineage>
</organism>
<evidence type="ECO:0000313" key="2">
    <source>
        <dbReference type="EMBL" id="MFC2248753.1"/>
    </source>
</evidence>
<comment type="caution">
    <text evidence="2">The sequence shown here is derived from an EMBL/GenBank/DDBJ whole genome shotgun (WGS) entry which is preliminary data.</text>
</comment>
<gene>
    <name evidence="2" type="ORF">ACETRX_03930</name>
</gene>
<feature type="domain" description="HicB-like antitoxin of toxin-antitoxin system" evidence="1">
    <location>
        <begin position="8"/>
        <end position="127"/>
    </location>
</feature>
<dbReference type="SUPFAM" id="SSF143100">
    <property type="entry name" value="TTHA1013/TTHA0281-like"/>
    <property type="match status" value="1"/>
</dbReference>
<dbReference type="InterPro" id="IPR035069">
    <property type="entry name" value="TTHA1013/TTHA0281-like"/>
</dbReference>
<dbReference type="EMBL" id="JBHGPK010000001">
    <property type="protein sequence ID" value="MFC2248753.1"/>
    <property type="molecule type" value="Genomic_DNA"/>
</dbReference>
<dbReference type="InterPro" id="IPR010985">
    <property type="entry name" value="Ribbon_hlx_hlx"/>
</dbReference>
<evidence type="ECO:0000313" key="3">
    <source>
        <dbReference type="Proteomes" id="UP001595190"/>
    </source>
</evidence>
<dbReference type="SUPFAM" id="SSF47598">
    <property type="entry name" value="Ribbon-helix-helix"/>
    <property type="match status" value="1"/>
</dbReference>
<sequence length="133" mass="14101">MSSFTYALIHEENGNFGISFPDFPGVVSGGATAEEAIARGRDTLAFHVAGMVEDGDTLPTLRGLSELQQDPEFQEDSEGAVVALVPVDLPGKPVRINISIDETLLDRIDRAAKARGETRSGYLASAAKVRLAG</sequence>
<dbReference type="Gene3D" id="3.30.160.250">
    <property type="match status" value="1"/>
</dbReference>
<proteinExistence type="predicted"/>